<keyword evidence="3" id="KW-0614">Plasmid</keyword>
<reference evidence="4" key="1">
    <citation type="journal article" date="2011" name="J. Bacteriol.">
        <title>Complete genome of the cellulolytic ruminal bacterium Ruminococcus albus 7.</title>
        <authorList>
            <person name="Suen G."/>
            <person name="Stevenson D.M."/>
            <person name="Bruce D.C."/>
            <person name="Chertkov O."/>
            <person name="Copeland A."/>
            <person name="Cheng J.F."/>
            <person name="Detter C."/>
            <person name="Detter J.C."/>
            <person name="Goodwin L.A."/>
            <person name="Han C.S."/>
            <person name="Hauser L.J."/>
            <person name="Ivanova N.N."/>
            <person name="Kyrpides N.C."/>
            <person name="Land M.L."/>
            <person name="Lapidus A."/>
            <person name="Lucas S."/>
            <person name="Ovchinnikova G."/>
            <person name="Pitluck S."/>
            <person name="Tapia R."/>
            <person name="Woyke T."/>
            <person name="Boyum J."/>
            <person name="Mead D."/>
            <person name="Weimer P.J."/>
        </authorList>
    </citation>
    <scope>NUCLEOTIDE SEQUENCE [LARGE SCALE GENOMIC DNA]</scope>
    <source>
        <strain evidence="4">ATCC 27210 / DSM 20455 / JCM 14654 / NCDO 2250 / 7</strain>
        <plasmid evidence="4">pRUMAL01</plasmid>
    </source>
</reference>
<name>E6UJA6_RUMA7</name>
<dbReference type="HOGENOM" id="CLU_1004319_0_0_9"/>
<dbReference type="Proteomes" id="UP000006919">
    <property type="component" value="Plasmid pRUMAL01"/>
</dbReference>
<evidence type="ECO:0000313" key="4">
    <source>
        <dbReference type="Proteomes" id="UP000006919"/>
    </source>
</evidence>
<evidence type="ECO:0000313" key="3">
    <source>
        <dbReference type="EMBL" id="ADU23752.1"/>
    </source>
</evidence>
<accession>E6UJA6</accession>
<feature type="region of interest" description="Disordered" evidence="1">
    <location>
        <begin position="1"/>
        <end position="33"/>
    </location>
</feature>
<dbReference type="KEGG" id="ral:Rumal_3289"/>
<evidence type="ECO:0000256" key="2">
    <source>
        <dbReference type="SAM" id="Phobius"/>
    </source>
</evidence>
<geneLocation type="plasmid" evidence="3 4">
    <name>pRUMAL01</name>
</geneLocation>
<dbReference type="RefSeq" id="WP_013483302.1">
    <property type="nucleotide sequence ID" value="NC_014824.1"/>
</dbReference>
<protein>
    <submittedName>
        <fullName evidence="3">Uncharacterized protein</fullName>
    </submittedName>
</protein>
<feature type="compositionally biased region" description="Basic residues" evidence="1">
    <location>
        <begin position="18"/>
        <end position="29"/>
    </location>
</feature>
<proteinExistence type="predicted"/>
<organism evidence="3 4">
    <name type="scientific">Ruminococcus albus (strain ATCC 27210 / DSM 20455 / JCM 14654 / NCDO 2250 / 7)</name>
    <dbReference type="NCBI Taxonomy" id="697329"/>
    <lineage>
        <taxon>Bacteria</taxon>
        <taxon>Bacillati</taxon>
        <taxon>Bacillota</taxon>
        <taxon>Clostridia</taxon>
        <taxon>Eubacteriales</taxon>
        <taxon>Oscillospiraceae</taxon>
        <taxon>Ruminococcus</taxon>
    </lineage>
</organism>
<evidence type="ECO:0000256" key="1">
    <source>
        <dbReference type="SAM" id="MobiDB-lite"/>
    </source>
</evidence>
<keyword evidence="2" id="KW-1133">Transmembrane helix</keyword>
<gene>
    <name evidence="3" type="ordered locus">Rumal_3289</name>
</gene>
<keyword evidence="2" id="KW-0812">Transmembrane</keyword>
<sequence length="277" mass="32221">MANLLNERLNLDNDDTPKKKKTKKIKRKKTEPQSQIIKPINKNEVLEKNNNSIYDEELEALTADEYIREQKAIKKSNRKIYFTKIFMCFMCAYLLFLIYGVMVTNYDYDEKGNVTAQILSIEDIQNQNEYSALMGYYIEARNIYEKILILNYRYDQSEEDALDLVPEYETVLEDVNKLIVQLKAVTPSKQYSQAYSLLISWVDTDIASFLQEISAAISQNNAEHMQNAINDKTRTYNDCHQLTANMISLGEHVKGVSISELKEWSPEEFLKKEMGDV</sequence>
<dbReference type="EMBL" id="CP002404">
    <property type="protein sequence ID" value="ADU23752.1"/>
    <property type="molecule type" value="Genomic_DNA"/>
</dbReference>
<keyword evidence="2" id="KW-0472">Membrane</keyword>
<dbReference type="AlphaFoldDB" id="E6UJA6"/>
<feature type="transmembrane region" description="Helical" evidence="2">
    <location>
        <begin position="81"/>
        <end position="102"/>
    </location>
</feature>